<dbReference type="Proteomes" id="UP000231194">
    <property type="component" value="Unassembled WGS sequence"/>
</dbReference>
<evidence type="ECO:0000256" key="1">
    <source>
        <dbReference type="SAM" id="MobiDB-lite"/>
    </source>
</evidence>
<evidence type="ECO:0000313" key="3">
    <source>
        <dbReference type="Proteomes" id="UP000231194"/>
    </source>
</evidence>
<dbReference type="AlphaFoldDB" id="A0A2M8R909"/>
<dbReference type="OrthoDB" id="8220752at2"/>
<evidence type="ECO:0000313" key="2">
    <source>
        <dbReference type="EMBL" id="PJG54325.1"/>
    </source>
</evidence>
<dbReference type="InterPro" id="IPR010916">
    <property type="entry name" value="TonB_box_CS"/>
</dbReference>
<gene>
    <name evidence="2" type="ORF">CVM73_16080</name>
</gene>
<reference evidence="2 3" key="1">
    <citation type="submission" date="2017-11" db="EMBL/GenBank/DDBJ databases">
        <title>Bradyrhizobium forestalis sp. nov., an efficient nitrogen-fixing bacterium isolated from nodules of forest legume species in the Amazon.</title>
        <authorList>
            <person name="Costa E.M."/>
            <person name="Guimaraes A."/>
            <person name="Carvalho T.S."/>
            <person name="Rodrigues T.L."/>
            <person name="Ribeiro P.R.A."/>
            <person name="Lebbe L."/>
            <person name="Willems A."/>
            <person name="Moreira F.M.S."/>
        </authorList>
    </citation>
    <scope>NUCLEOTIDE SEQUENCE [LARGE SCALE GENOMIC DNA]</scope>
    <source>
        <strain evidence="2 3">INPA54B</strain>
    </source>
</reference>
<dbReference type="PROSITE" id="PS00430">
    <property type="entry name" value="TONB_DEPENDENT_REC_1"/>
    <property type="match status" value="1"/>
</dbReference>
<name>A0A2M8R909_9BRAD</name>
<keyword evidence="3" id="KW-1185">Reference proteome</keyword>
<feature type="compositionally biased region" description="Low complexity" evidence="1">
    <location>
        <begin position="251"/>
        <end position="260"/>
    </location>
</feature>
<accession>A0A2M8R909</accession>
<dbReference type="RefSeq" id="WP_100232909.1">
    <property type="nucleotide sequence ID" value="NZ_PGVG01000011.1"/>
</dbReference>
<sequence length="380" mass="39344">MLRRIPAVNWALTRFRPWPHSGNIEVAPIAADASPAIAEDVAGTAQAPISEIRTAPVREEADLAATAPVAENDETVSVVAENPSDEIRISEDPSPESATEIEAPATATVTEEVSAASVDAENGPVADSDLAITGEASPAGTPAEIDSDAAEEVVVSSSDVATASTDVADAVIEAALSPNVSAEIETVAVEAVPVLLGDAESVAANVSKTRTDSEPALVVEIAPAPANDVPLVAAIATAANESSGGVSDIEPAPALASPSPEIRSAPKARARATEPVDRAALIRQRWAESGIRMWNPRLHGTGEAALNIQGSVGLLPPAPGETMPRYDKLEFKMLGGQIVCEGIIVEAPVQASHRSFTGFVEPRTIERTREPMRERQAVLA</sequence>
<protein>
    <submittedName>
        <fullName evidence="2">Uncharacterized protein</fullName>
    </submittedName>
</protein>
<feature type="region of interest" description="Disordered" evidence="1">
    <location>
        <begin position="72"/>
        <end position="102"/>
    </location>
</feature>
<proteinExistence type="predicted"/>
<dbReference type="EMBL" id="PGVG01000011">
    <property type="protein sequence ID" value="PJG54325.1"/>
    <property type="molecule type" value="Genomic_DNA"/>
</dbReference>
<feature type="region of interest" description="Disordered" evidence="1">
    <location>
        <begin position="116"/>
        <end position="143"/>
    </location>
</feature>
<organism evidence="2 3">
    <name type="scientific">Bradyrhizobium forestalis</name>
    <dbReference type="NCBI Taxonomy" id="1419263"/>
    <lineage>
        <taxon>Bacteria</taxon>
        <taxon>Pseudomonadati</taxon>
        <taxon>Pseudomonadota</taxon>
        <taxon>Alphaproteobacteria</taxon>
        <taxon>Hyphomicrobiales</taxon>
        <taxon>Nitrobacteraceae</taxon>
        <taxon>Bradyrhizobium</taxon>
    </lineage>
</organism>
<feature type="region of interest" description="Disordered" evidence="1">
    <location>
        <begin position="243"/>
        <end position="270"/>
    </location>
</feature>
<comment type="caution">
    <text evidence="2">The sequence shown here is derived from an EMBL/GenBank/DDBJ whole genome shotgun (WGS) entry which is preliminary data.</text>
</comment>